<dbReference type="Pfam" id="PF04245">
    <property type="entry name" value="NA37"/>
    <property type="match status" value="1"/>
</dbReference>
<reference evidence="1" key="1">
    <citation type="submission" date="2024-06" db="EMBL/GenBank/DDBJ databases">
        <title>Genome sequence of Vogesella sp. MAHUQ-64.</title>
        <authorList>
            <person name="Huq M.A."/>
        </authorList>
    </citation>
    <scope>NUCLEOTIDE SEQUENCE</scope>
    <source>
        <strain evidence="1">MAHUQ-64</strain>
    </source>
</reference>
<evidence type="ECO:0000313" key="1">
    <source>
        <dbReference type="EMBL" id="MEQ6290207.1"/>
    </source>
</evidence>
<protein>
    <submittedName>
        <fullName evidence="1">Nucleoid-associated protein</fullName>
    </submittedName>
</protein>
<name>A0ABV1M1Z1_9NEIS</name>
<dbReference type="Proteomes" id="UP001433638">
    <property type="component" value="Unassembled WGS sequence"/>
</dbReference>
<dbReference type="EMBL" id="JBEFLD010000003">
    <property type="protein sequence ID" value="MEQ6290207.1"/>
    <property type="molecule type" value="Genomic_DNA"/>
</dbReference>
<accession>A0ABV1M1Z1</accession>
<dbReference type="RefSeq" id="WP_349585492.1">
    <property type="nucleotide sequence ID" value="NZ_JBEFLD010000003.1"/>
</dbReference>
<sequence length="336" mass="37071">MQISEARVERLVIHRVGNPNRGEPLQLSGKAIGVDEAVSALILDGYLKGIVSDKKKFQFVHETDLNLNELYHYSRQFFRGELDLLALSQNIAKHLYARSQHPNIAAGDLLIILFSGLGEADAPQRALGIFKAEIQEDFLTIVESGEVFDISHASGINPRLIDKGALLLESGPTLYAVDRLGHEAKFWVDDFLRALRVPDSNSTSKLVAEVIEQVAEEIADPAAQLRFRDEVLSHCKAEPEVSPRDMADMAERYVPAGEVNRLFDNAAESYGFSLQSEAPLPAQGVAKRLEKFWSKVGVGHGVSLLLPSDLSLQNVQSVKGDNGELTLTLHLLQRDE</sequence>
<evidence type="ECO:0000313" key="2">
    <source>
        <dbReference type="Proteomes" id="UP001433638"/>
    </source>
</evidence>
<comment type="caution">
    <text evidence="1">The sequence shown here is derived from an EMBL/GenBank/DDBJ whole genome shotgun (WGS) entry which is preliminary data.</text>
</comment>
<gene>
    <name evidence="1" type="ORF">ABNW52_06210</name>
</gene>
<keyword evidence="2" id="KW-1185">Reference proteome</keyword>
<proteinExistence type="predicted"/>
<dbReference type="InterPro" id="IPR007358">
    <property type="entry name" value="Nucleoid_associated_NdpA"/>
</dbReference>
<organism evidence="1 2">
    <name type="scientific">Vogesella oryzagri</name>
    <dbReference type="NCBI Taxonomy" id="3160864"/>
    <lineage>
        <taxon>Bacteria</taxon>
        <taxon>Pseudomonadati</taxon>
        <taxon>Pseudomonadota</taxon>
        <taxon>Betaproteobacteria</taxon>
        <taxon>Neisseriales</taxon>
        <taxon>Chromobacteriaceae</taxon>
        <taxon>Vogesella</taxon>
    </lineage>
</organism>